<gene>
    <name evidence="9" type="ORF">ABMA27_012775</name>
</gene>
<keyword evidence="4" id="KW-0732">Signal</keyword>
<dbReference type="PROSITE" id="PS00131">
    <property type="entry name" value="CARBOXYPEPT_SER_SER"/>
    <property type="match status" value="1"/>
</dbReference>
<keyword evidence="6" id="KW-0325">Glycoprotein</keyword>
<dbReference type="Pfam" id="PF00450">
    <property type="entry name" value="Peptidase_S10"/>
    <property type="match status" value="2"/>
</dbReference>
<dbReference type="PANTHER" id="PTHR11802">
    <property type="entry name" value="SERINE PROTEASE FAMILY S10 SERINE CARBOXYPEPTIDASE"/>
    <property type="match status" value="1"/>
</dbReference>
<protein>
    <recommendedName>
        <fullName evidence="7">Carboxypeptidase</fullName>
        <ecNumber evidence="7">3.4.16.-</ecNumber>
    </recommendedName>
</protein>
<feature type="region of interest" description="Disordered" evidence="8">
    <location>
        <begin position="33"/>
        <end position="87"/>
    </location>
</feature>
<accession>A0ABR3GZR7</accession>
<evidence type="ECO:0000256" key="4">
    <source>
        <dbReference type="ARBA" id="ARBA00022729"/>
    </source>
</evidence>
<dbReference type="EC" id="3.4.16.-" evidence="7"/>
<keyword evidence="10" id="KW-1185">Reference proteome</keyword>
<comment type="similarity">
    <text evidence="1 7">Belongs to the peptidase S10 family.</text>
</comment>
<evidence type="ECO:0000256" key="1">
    <source>
        <dbReference type="ARBA" id="ARBA00009431"/>
    </source>
</evidence>
<evidence type="ECO:0000313" key="9">
    <source>
        <dbReference type="EMBL" id="KAL0852992.1"/>
    </source>
</evidence>
<evidence type="ECO:0000256" key="5">
    <source>
        <dbReference type="ARBA" id="ARBA00022801"/>
    </source>
</evidence>
<comment type="caution">
    <text evidence="9">The sequence shown here is derived from an EMBL/GenBank/DDBJ whole genome shotgun (WGS) entry which is preliminary data.</text>
</comment>
<sequence>MPRRQCPPVFLCAFVEQGEAGYDQHVCTVSNEIETESQENSPTPKITENALDNSETRTSCPDEGKTDDDNASSGDLEPEQKQQIDNGTALMLTPFVENGLLEEGRKAAEVDPRLFLGVKFYTGYLTVDKTYDSNTFFWYFPVQGTPVHETPWILWLQGGPGVSSVAGVFDEIGPFKVNSEGNLAKNPHTWHQNHSLVFIENPIGSGFSFTNHKDGYARDMATYIKHLYSALGQFLTLFPELRSAPLFIAGESYAGMFVPSLAMEIHRRKDFSEGDINLKGLILGNVRTEPDMLAELIRPFYHFGLLVEEQMQLVQPLVDALREDITANRSVGAKQKWTRLVKVLKALAHQGNEFNFLQDSLDLGDYERFLVKSEVKRALHVGDIKYTLVNYTVKDELAPNFLSNPRSTIEALLNHYDVLALCGQLDLMMSCAVAAEHHRRWRWNRSDEFLNATRYPLLYEGNLAGYHKSGGRMTEVMVRGAGHLAPMDAPAPTRWLVAQWTRVRLLPQPPTIPLHVIREYVGSVPKWYKRNPYSFAISICLSAVYKGTKIEGKIAFDCVNHETLFNRITYQKVDNGTALMLSPFVENGLLEEGRKAAEVDPRLFLGVKFYTGYFTVDKTYDSNTFFWYFPVQGTPVNEAPWIIWLQGGPGVSVVLSVFDEIGPFKVNTEGNLESNPHTWLQNHSLVFIDSPVGAGYSFTNHNNGFTRDIATYLKHLYSALGQFLSLFPELREAPLFIAGQSYAGLTLPALAMEIHSRKHLPGGDINLKGLILGNARTESDLLAEFVRPFYHFGLLVEEQMQLVQPLVDALREDIAANRSVGAKQKRNRLVTVMKALSQQKDEYNFLHDKDLGEYERFLLKSEVKRALHVGDIKITLVNYTVMDELAPSFLFNSRPMIEALLNHYDVLAMCGQLDLMMSCAVAAEHHRRWRWDRSAEFLNATRYPLLYEGRLAGYHKSGGRMTEVMVRGAGHLAPMDAPAPTRWLVAQWTRGHRLPQPPTTPLYVIREFVAGERDTLL</sequence>
<evidence type="ECO:0000256" key="2">
    <source>
        <dbReference type="ARBA" id="ARBA00022645"/>
    </source>
</evidence>
<dbReference type="PRINTS" id="PR00724">
    <property type="entry name" value="CRBOXYPTASEC"/>
</dbReference>
<evidence type="ECO:0000256" key="3">
    <source>
        <dbReference type="ARBA" id="ARBA00022670"/>
    </source>
</evidence>
<evidence type="ECO:0000256" key="8">
    <source>
        <dbReference type="SAM" id="MobiDB-lite"/>
    </source>
</evidence>
<name>A0ABR3GZR7_LOXSC</name>
<proteinExistence type="inferred from homology"/>
<dbReference type="SUPFAM" id="SSF53474">
    <property type="entry name" value="alpha/beta-Hydrolases"/>
    <property type="match status" value="2"/>
</dbReference>
<evidence type="ECO:0000256" key="6">
    <source>
        <dbReference type="ARBA" id="ARBA00023180"/>
    </source>
</evidence>
<organism evidence="9 10">
    <name type="scientific">Loxostege sticticalis</name>
    <name type="common">Beet webworm moth</name>
    <dbReference type="NCBI Taxonomy" id="481309"/>
    <lineage>
        <taxon>Eukaryota</taxon>
        <taxon>Metazoa</taxon>
        <taxon>Ecdysozoa</taxon>
        <taxon>Arthropoda</taxon>
        <taxon>Hexapoda</taxon>
        <taxon>Insecta</taxon>
        <taxon>Pterygota</taxon>
        <taxon>Neoptera</taxon>
        <taxon>Endopterygota</taxon>
        <taxon>Lepidoptera</taxon>
        <taxon>Glossata</taxon>
        <taxon>Ditrysia</taxon>
        <taxon>Pyraloidea</taxon>
        <taxon>Crambidae</taxon>
        <taxon>Pyraustinae</taxon>
        <taxon>Loxostege</taxon>
    </lineage>
</organism>
<dbReference type="InterPro" id="IPR018202">
    <property type="entry name" value="Ser_caboxypep_ser_AS"/>
</dbReference>
<dbReference type="InterPro" id="IPR001563">
    <property type="entry name" value="Peptidase_S10"/>
</dbReference>
<reference evidence="9 10" key="1">
    <citation type="submission" date="2024-06" db="EMBL/GenBank/DDBJ databases">
        <title>A chromosome-level genome assembly of beet webworm, Loxostege sticticalis.</title>
        <authorList>
            <person name="Zhang Y."/>
        </authorList>
    </citation>
    <scope>NUCLEOTIDE SEQUENCE [LARGE SCALE GENOMIC DNA]</scope>
    <source>
        <strain evidence="9">AQ026</strain>
        <tissue evidence="9">Whole body</tissue>
    </source>
</reference>
<dbReference type="InterPro" id="IPR029058">
    <property type="entry name" value="AB_hydrolase_fold"/>
</dbReference>
<evidence type="ECO:0000313" key="10">
    <source>
        <dbReference type="Proteomes" id="UP001549920"/>
    </source>
</evidence>
<dbReference type="Gene3D" id="3.40.50.1820">
    <property type="entry name" value="alpha/beta hydrolase"/>
    <property type="match status" value="2"/>
</dbReference>
<keyword evidence="2 7" id="KW-0121">Carboxypeptidase</keyword>
<feature type="compositionally biased region" description="Polar residues" evidence="8">
    <location>
        <begin position="33"/>
        <end position="59"/>
    </location>
</feature>
<dbReference type="EMBL" id="JBEUOH010000031">
    <property type="protein sequence ID" value="KAL0852992.1"/>
    <property type="molecule type" value="Genomic_DNA"/>
</dbReference>
<dbReference type="PANTHER" id="PTHR11802:SF472">
    <property type="entry name" value="SERINE CARBOXYPEPTIDASE CPVL-RELATED"/>
    <property type="match status" value="1"/>
</dbReference>
<keyword evidence="5 7" id="KW-0378">Hydrolase</keyword>
<keyword evidence="3 7" id="KW-0645">Protease</keyword>
<evidence type="ECO:0000256" key="7">
    <source>
        <dbReference type="RuleBase" id="RU361156"/>
    </source>
</evidence>
<dbReference type="Proteomes" id="UP001549920">
    <property type="component" value="Unassembled WGS sequence"/>
</dbReference>